<dbReference type="InterPro" id="IPR036291">
    <property type="entry name" value="NAD(P)-bd_dom_sf"/>
</dbReference>
<dbReference type="EMBL" id="BMFV01000014">
    <property type="protein sequence ID" value="GGH82001.1"/>
    <property type="molecule type" value="Genomic_DNA"/>
</dbReference>
<dbReference type="Pfam" id="PF00106">
    <property type="entry name" value="adh_short"/>
    <property type="match status" value="1"/>
</dbReference>
<dbReference type="PANTHER" id="PTHR42879:SF2">
    <property type="entry name" value="3-OXOACYL-[ACYL-CARRIER-PROTEIN] REDUCTASE FABG"/>
    <property type="match status" value="1"/>
</dbReference>
<accession>A0A8J3EM68</accession>
<protein>
    <submittedName>
        <fullName evidence="3">Putative oxidoreductase YmfI</fullName>
    </submittedName>
</protein>
<keyword evidence="4" id="KW-1185">Reference proteome</keyword>
<dbReference type="FunFam" id="3.40.50.720:FF:000173">
    <property type="entry name" value="3-oxoacyl-[acyl-carrier protein] reductase"/>
    <property type="match status" value="1"/>
</dbReference>
<evidence type="ECO:0000313" key="3">
    <source>
        <dbReference type="EMBL" id="GGH82001.1"/>
    </source>
</evidence>
<dbReference type="InterPro" id="IPR050259">
    <property type="entry name" value="SDR"/>
</dbReference>
<dbReference type="RefSeq" id="WP_188497331.1">
    <property type="nucleotide sequence ID" value="NZ_BMFV01000014.1"/>
</dbReference>
<keyword evidence="2" id="KW-0560">Oxidoreductase</keyword>
<reference evidence="3" key="2">
    <citation type="submission" date="2020-09" db="EMBL/GenBank/DDBJ databases">
        <authorList>
            <person name="Sun Q."/>
            <person name="Zhou Y."/>
        </authorList>
    </citation>
    <scope>NUCLEOTIDE SEQUENCE</scope>
    <source>
        <strain evidence="3">CGMCC 1.12777</strain>
    </source>
</reference>
<sequence>MEETKFALITGASGGIGQEIARALAEAGFSLYLHYNRNREAAEALATGLKEDYPQQSFPLIQADLTQPEGLQALQTIKVPIECLIQNSGQSHVGLITDVSPASLDAFIRANITHPFLVTQHFVPQMVKAKKGTIIFITSIWGLTGAAMEVMYSMVKGAQNSFVKALAKELAPSHINVNAVAPGAIETAMMATYDEETMALLRDEIPAGRLGTANEVAALVKFLASPSAEYINGQIISINGAWYC</sequence>
<dbReference type="Gene3D" id="3.40.50.720">
    <property type="entry name" value="NAD(P)-binding Rossmann-like Domain"/>
    <property type="match status" value="1"/>
</dbReference>
<reference evidence="3" key="1">
    <citation type="journal article" date="2014" name="Int. J. Syst. Evol. Microbiol.">
        <title>Complete genome sequence of Corynebacterium casei LMG S-19264T (=DSM 44701T), isolated from a smear-ripened cheese.</title>
        <authorList>
            <consortium name="US DOE Joint Genome Institute (JGI-PGF)"/>
            <person name="Walter F."/>
            <person name="Albersmeier A."/>
            <person name="Kalinowski J."/>
            <person name="Ruckert C."/>
        </authorList>
    </citation>
    <scope>NUCLEOTIDE SEQUENCE</scope>
    <source>
        <strain evidence="3">CGMCC 1.12777</strain>
    </source>
</reference>
<dbReference type="Proteomes" id="UP000656813">
    <property type="component" value="Unassembled WGS sequence"/>
</dbReference>
<dbReference type="SUPFAM" id="SSF51735">
    <property type="entry name" value="NAD(P)-binding Rossmann-fold domains"/>
    <property type="match status" value="1"/>
</dbReference>
<comment type="similarity">
    <text evidence="1">Belongs to the short-chain dehydrogenases/reductases (SDR) family.</text>
</comment>
<comment type="caution">
    <text evidence="3">The sequence shown here is derived from an EMBL/GenBank/DDBJ whole genome shotgun (WGS) entry which is preliminary data.</text>
</comment>
<evidence type="ECO:0000256" key="1">
    <source>
        <dbReference type="ARBA" id="ARBA00006484"/>
    </source>
</evidence>
<gene>
    <name evidence="3" type="primary">ymfI</name>
    <name evidence="3" type="ORF">GCM10007096_20730</name>
</gene>
<organism evidence="3 4">
    <name type="scientific">Pullulanibacillus pueri</name>
    <dbReference type="NCBI Taxonomy" id="1437324"/>
    <lineage>
        <taxon>Bacteria</taxon>
        <taxon>Bacillati</taxon>
        <taxon>Bacillota</taxon>
        <taxon>Bacilli</taxon>
        <taxon>Bacillales</taxon>
        <taxon>Sporolactobacillaceae</taxon>
        <taxon>Pullulanibacillus</taxon>
    </lineage>
</organism>
<dbReference type="PANTHER" id="PTHR42879">
    <property type="entry name" value="3-OXOACYL-(ACYL-CARRIER-PROTEIN) REDUCTASE"/>
    <property type="match status" value="1"/>
</dbReference>
<proteinExistence type="inferred from homology"/>
<dbReference type="GO" id="GO:0016491">
    <property type="term" value="F:oxidoreductase activity"/>
    <property type="evidence" value="ECO:0007669"/>
    <property type="project" value="UniProtKB-KW"/>
</dbReference>
<dbReference type="NCBIfam" id="NF047420">
    <property type="entry name" value="EF_P_mod_YmfI"/>
    <property type="match status" value="1"/>
</dbReference>
<dbReference type="AlphaFoldDB" id="A0A8J3EM68"/>
<dbReference type="InterPro" id="IPR002347">
    <property type="entry name" value="SDR_fam"/>
</dbReference>
<dbReference type="PRINTS" id="PR00081">
    <property type="entry name" value="GDHRDH"/>
</dbReference>
<name>A0A8J3EM68_9BACL</name>
<dbReference type="CDD" id="cd05233">
    <property type="entry name" value="SDR_c"/>
    <property type="match status" value="1"/>
</dbReference>
<evidence type="ECO:0000313" key="4">
    <source>
        <dbReference type="Proteomes" id="UP000656813"/>
    </source>
</evidence>
<evidence type="ECO:0000256" key="2">
    <source>
        <dbReference type="ARBA" id="ARBA00023002"/>
    </source>
</evidence>